<keyword evidence="1" id="KW-0812">Transmembrane</keyword>
<organism evidence="2">
    <name type="scientific">marine metagenome</name>
    <dbReference type="NCBI Taxonomy" id="408172"/>
    <lineage>
        <taxon>unclassified sequences</taxon>
        <taxon>metagenomes</taxon>
        <taxon>ecological metagenomes</taxon>
    </lineage>
</organism>
<evidence type="ECO:0000256" key="1">
    <source>
        <dbReference type="SAM" id="Phobius"/>
    </source>
</evidence>
<accession>A0A382LIQ1</accession>
<keyword evidence="1" id="KW-1133">Transmembrane helix</keyword>
<evidence type="ECO:0000313" key="2">
    <source>
        <dbReference type="EMBL" id="SVC36658.1"/>
    </source>
</evidence>
<proteinExistence type="predicted"/>
<feature type="non-terminal residue" evidence="2">
    <location>
        <position position="327"/>
    </location>
</feature>
<feature type="transmembrane region" description="Helical" evidence="1">
    <location>
        <begin position="100"/>
        <end position="118"/>
    </location>
</feature>
<keyword evidence="1" id="KW-0472">Membrane</keyword>
<feature type="transmembrane region" description="Helical" evidence="1">
    <location>
        <begin position="7"/>
        <end position="26"/>
    </location>
</feature>
<sequence length="327" mass="38102">MRASHIYMFFYLTLIVCSVVIKLIWWDDPFGGYKYDRQLTTLHTIEAYARLGIDFFRPERYWTQAWDSFVVLELSIYQALSAWVSGFTETALSAARGTNLFFSLLTLPVVFQIAALYFSRKAAAYAVLFYTFAPLNLMYQSATLIDVSTTFFATTAYWLLAKYFKGSKSTTLFFMFLLVSVCCVVTKPLYFLPSGILLITHFLQQQRWSQPNNILDYIIRHRGIIGAFILITLVTILWVGIQRQVNNGATAFPLSLSFNHLIDPLFYLRIIFRWVLVVLNPVTSLFFILGILFLYRDHRRCERIALIYSILAYYLIFGRNITPHEYY</sequence>
<reference evidence="2" key="1">
    <citation type="submission" date="2018-05" db="EMBL/GenBank/DDBJ databases">
        <authorList>
            <person name="Lanie J.A."/>
            <person name="Ng W.-L."/>
            <person name="Kazmierczak K.M."/>
            <person name="Andrzejewski T.M."/>
            <person name="Davidsen T.M."/>
            <person name="Wayne K.J."/>
            <person name="Tettelin H."/>
            <person name="Glass J.I."/>
            <person name="Rusch D."/>
            <person name="Podicherti R."/>
            <person name="Tsui H.-C.T."/>
            <person name="Winkler M.E."/>
        </authorList>
    </citation>
    <scope>NUCLEOTIDE SEQUENCE</scope>
</reference>
<feature type="transmembrane region" description="Helical" evidence="1">
    <location>
        <begin position="69"/>
        <end position="88"/>
    </location>
</feature>
<protein>
    <recommendedName>
        <fullName evidence="3">Glycosyltransferase RgtA/B/C/D-like domain-containing protein</fullName>
    </recommendedName>
</protein>
<dbReference type="EMBL" id="UINC01087358">
    <property type="protein sequence ID" value="SVC36658.1"/>
    <property type="molecule type" value="Genomic_DNA"/>
</dbReference>
<feature type="transmembrane region" description="Helical" evidence="1">
    <location>
        <begin position="138"/>
        <end position="160"/>
    </location>
</feature>
<name>A0A382LIQ1_9ZZZZ</name>
<gene>
    <name evidence="2" type="ORF">METZ01_LOCUS289512</name>
</gene>
<feature type="transmembrane region" description="Helical" evidence="1">
    <location>
        <begin position="223"/>
        <end position="241"/>
    </location>
</feature>
<feature type="transmembrane region" description="Helical" evidence="1">
    <location>
        <begin position="172"/>
        <end position="203"/>
    </location>
</feature>
<dbReference type="AlphaFoldDB" id="A0A382LIQ1"/>
<evidence type="ECO:0008006" key="3">
    <source>
        <dbReference type="Google" id="ProtNLM"/>
    </source>
</evidence>
<feature type="transmembrane region" description="Helical" evidence="1">
    <location>
        <begin position="304"/>
        <end position="322"/>
    </location>
</feature>
<feature type="transmembrane region" description="Helical" evidence="1">
    <location>
        <begin position="274"/>
        <end position="295"/>
    </location>
</feature>